<dbReference type="GO" id="GO:0051537">
    <property type="term" value="F:2 iron, 2 sulfur cluster binding"/>
    <property type="evidence" value="ECO:0007669"/>
    <property type="project" value="UniProtKB-KW"/>
</dbReference>
<dbReference type="FunFam" id="2.102.10.10:FF:000014">
    <property type="entry name" value="Oxidoreductase, FAD dependent"/>
    <property type="match status" value="1"/>
</dbReference>
<gene>
    <name evidence="7" type="ORF">SAMN05518684_104283</name>
</gene>
<dbReference type="Proteomes" id="UP000198571">
    <property type="component" value="Unassembled WGS sequence"/>
</dbReference>
<evidence type="ECO:0000256" key="1">
    <source>
        <dbReference type="ARBA" id="ARBA00022714"/>
    </source>
</evidence>
<keyword evidence="3" id="KW-0408">Iron</keyword>
<dbReference type="SUPFAM" id="SSF50022">
    <property type="entry name" value="ISP domain"/>
    <property type="match status" value="1"/>
</dbReference>
<dbReference type="InterPro" id="IPR017941">
    <property type="entry name" value="Rieske_2Fe-2S"/>
</dbReference>
<evidence type="ECO:0000256" key="5">
    <source>
        <dbReference type="ARBA" id="ARBA00023157"/>
    </source>
</evidence>
<dbReference type="InterPro" id="IPR036922">
    <property type="entry name" value="Rieske_2Fe-2S_sf"/>
</dbReference>
<evidence type="ECO:0000313" key="7">
    <source>
        <dbReference type="EMBL" id="SER85639.1"/>
    </source>
</evidence>
<dbReference type="GO" id="GO:0016020">
    <property type="term" value="C:membrane"/>
    <property type="evidence" value="ECO:0007669"/>
    <property type="project" value="InterPro"/>
</dbReference>
<feature type="domain" description="Rieske" evidence="6">
    <location>
        <begin position="419"/>
        <end position="504"/>
    </location>
</feature>
<dbReference type="InterPro" id="IPR036188">
    <property type="entry name" value="FAD/NAD-bd_sf"/>
</dbReference>
<accession>A0A1H9SMX1</accession>
<sequence>MNTFQSDTKSLWRDLEMDSFPALSENMNADVTVIGSGITGITAAYSLVKQGYKVVMIEAGRLIEGTTGHTTAKITSQHGVNYDYFIDTFGEDNAKRYYEANEEALKFIESVIKEHNISCDFSRQDAYIYSTTDKGDETLQKEAKAYETLGIDGGLTDSIPLPFPVTSALKMNGQAHFHPVKYLLPLVAYLKENNTPIFENTRAVDIIKGEQPKVLTESGHSVTSKYVVMATHYPFKDFERGFFARQHIERSYSIAVKTTDIPEGMYINAEEPKRSIRYTMNEDGEKLLIIGGEGHPTGQHENPLESYNTLYSYAEEHFGVSDVPYRWSSQDIMTLDMMPYIGPVNDKDTNIFMATGFAKWGMTNGTAASLIISDLISGNENRYADLFTPDRFHPGEDTKNALKENATVGKEFFKGKFNRKDAELDELGRGEGALVQADKEKAGAYKDLDGNLNLVKPTCTHMGCDLAWNNAERSWDCPCHGSRFEPDGSVIEGPATKPLEKLDD</sequence>
<dbReference type="Gene3D" id="3.50.50.60">
    <property type="entry name" value="FAD/NAD(P)-binding domain"/>
    <property type="match status" value="1"/>
</dbReference>
<dbReference type="EMBL" id="FOGT01000004">
    <property type="protein sequence ID" value="SER85639.1"/>
    <property type="molecule type" value="Genomic_DNA"/>
</dbReference>
<evidence type="ECO:0000256" key="2">
    <source>
        <dbReference type="ARBA" id="ARBA00022723"/>
    </source>
</evidence>
<dbReference type="Pfam" id="PF00355">
    <property type="entry name" value="Rieske"/>
    <property type="match status" value="1"/>
</dbReference>
<keyword evidence="8" id="KW-1185">Reference proteome</keyword>
<dbReference type="RefSeq" id="WP_245732979.1">
    <property type="nucleotide sequence ID" value="NZ_FOGT01000004.1"/>
</dbReference>
<dbReference type="PANTHER" id="PTHR13847">
    <property type="entry name" value="SARCOSINE DEHYDROGENASE-RELATED"/>
    <property type="match status" value="1"/>
</dbReference>
<dbReference type="Gene3D" id="3.30.9.10">
    <property type="entry name" value="D-Amino Acid Oxidase, subunit A, domain 2"/>
    <property type="match status" value="1"/>
</dbReference>
<evidence type="ECO:0000259" key="6">
    <source>
        <dbReference type="PROSITE" id="PS51296"/>
    </source>
</evidence>
<reference evidence="8" key="1">
    <citation type="submission" date="2016-10" db="EMBL/GenBank/DDBJ databases">
        <authorList>
            <person name="Varghese N."/>
            <person name="Submissions S."/>
        </authorList>
    </citation>
    <scope>NUCLEOTIDE SEQUENCE [LARGE SCALE GENOMIC DNA]</scope>
    <source>
        <strain evidence="8">S9</strain>
    </source>
</reference>
<proteinExistence type="predicted"/>
<evidence type="ECO:0000256" key="4">
    <source>
        <dbReference type="ARBA" id="ARBA00023014"/>
    </source>
</evidence>
<dbReference type="Gene3D" id="2.102.10.10">
    <property type="entry name" value="Rieske [2Fe-2S] iron-sulphur domain"/>
    <property type="match status" value="1"/>
</dbReference>
<dbReference type="AlphaFoldDB" id="A0A1H9SMX1"/>
<protein>
    <submittedName>
        <fullName evidence="7">Glycine/D-amino acid oxidase</fullName>
    </submittedName>
</protein>
<dbReference type="PANTHER" id="PTHR13847:SF274">
    <property type="entry name" value="RIESKE 2FE-2S IRON-SULFUR PROTEIN YHFW-RELATED"/>
    <property type="match status" value="1"/>
</dbReference>
<organism evidence="7 8">
    <name type="scientific">Salipaludibacillus aurantiacus</name>
    <dbReference type="NCBI Taxonomy" id="1601833"/>
    <lineage>
        <taxon>Bacteria</taxon>
        <taxon>Bacillati</taxon>
        <taxon>Bacillota</taxon>
        <taxon>Bacilli</taxon>
        <taxon>Bacillales</taxon>
        <taxon>Bacillaceae</taxon>
    </lineage>
</organism>
<dbReference type="CDD" id="cd03477">
    <property type="entry name" value="Rieske_YhfW_C"/>
    <property type="match status" value="1"/>
</dbReference>
<dbReference type="InterPro" id="IPR006076">
    <property type="entry name" value="FAD-dep_OxRdtase"/>
</dbReference>
<dbReference type="PROSITE" id="PS51296">
    <property type="entry name" value="RIESKE"/>
    <property type="match status" value="1"/>
</dbReference>
<dbReference type="GO" id="GO:0046872">
    <property type="term" value="F:metal ion binding"/>
    <property type="evidence" value="ECO:0007669"/>
    <property type="project" value="UniProtKB-KW"/>
</dbReference>
<dbReference type="PRINTS" id="PR00162">
    <property type="entry name" value="RIESKE"/>
</dbReference>
<dbReference type="STRING" id="1601833.SAMN05518684_104283"/>
<dbReference type="SUPFAM" id="SSF51971">
    <property type="entry name" value="Nucleotide-binding domain"/>
    <property type="match status" value="1"/>
</dbReference>
<dbReference type="InterPro" id="IPR005805">
    <property type="entry name" value="Rieske_Fe-S_prot_C"/>
</dbReference>
<dbReference type="GO" id="GO:0005737">
    <property type="term" value="C:cytoplasm"/>
    <property type="evidence" value="ECO:0007669"/>
    <property type="project" value="TreeGrafter"/>
</dbReference>
<name>A0A1H9SMX1_9BACI</name>
<keyword evidence="2" id="KW-0479">Metal-binding</keyword>
<dbReference type="Pfam" id="PF01266">
    <property type="entry name" value="DAO"/>
    <property type="match status" value="1"/>
</dbReference>
<keyword evidence="4" id="KW-0411">Iron-sulfur</keyword>
<evidence type="ECO:0000256" key="3">
    <source>
        <dbReference type="ARBA" id="ARBA00023004"/>
    </source>
</evidence>
<dbReference type="GO" id="GO:0016705">
    <property type="term" value="F:oxidoreductase activity, acting on paired donors, with incorporation or reduction of molecular oxygen"/>
    <property type="evidence" value="ECO:0007669"/>
    <property type="project" value="UniProtKB-ARBA"/>
</dbReference>
<dbReference type="InterPro" id="IPR038010">
    <property type="entry name" value="YhfW_C"/>
</dbReference>
<dbReference type="GO" id="GO:0004497">
    <property type="term" value="F:monooxygenase activity"/>
    <property type="evidence" value="ECO:0007669"/>
    <property type="project" value="UniProtKB-ARBA"/>
</dbReference>
<keyword evidence="5" id="KW-1015">Disulfide bond</keyword>
<keyword evidence="1" id="KW-0001">2Fe-2S</keyword>
<evidence type="ECO:0000313" key="8">
    <source>
        <dbReference type="Proteomes" id="UP000198571"/>
    </source>
</evidence>